<accession>A0A645DSN5</accession>
<dbReference type="EMBL" id="VSSQ01038512">
    <property type="protein sequence ID" value="MPM91462.1"/>
    <property type="molecule type" value="Genomic_DNA"/>
</dbReference>
<name>A0A645DSN5_9ZZZZ</name>
<evidence type="ECO:0000313" key="2">
    <source>
        <dbReference type="EMBL" id="MPM91462.1"/>
    </source>
</evidence>
<feature type="region of interest" description="Disordered" evidence="1">
    <location>
        <begin position="265"/>
        <end position="293"/>
    </location>
</feature>
<dbReference type="AlphaFoldDB" id="A0A645DSN5"/>
<evidence type="ECO:0000256" key="1">
    <source>
        <dbReference type="SAM" id="MobiDB-lite"/>
    </source>
</evidence>
<feature type="region of interest" description="Disordered" evidence="1">
    <location>
        <begin position="191"/>
        <end position="221"/>
    </location>
</feature>
<organism evidence="2">
    <name type="scientific">bioreactor metagenome</name>
    <dbReference type="NCBI Taxonomy" id="1076179"/>
    <lineage>
        <taxon>unclassified sequences</taxon>
        <taxon>metagenomes</taxon>
        <taxon>ecological metagenomes</taxon>
    </lineage>
</organism>
<reference evidence="2" key="1">
    <citation type="submission" date="2019-08" db="EMBL/GenBank/DDBJ databases">
        <authorList>
            <person name="Kucharzyk K."/>
            <person name="Murdoch R.W."/>
            <person name="Higgins S."/>
            <person name="Loffler F."/>
        </authorList>
    </citation>
    <scope>NUCLEOTIDE SEQUENCE</scope>
</reference>
<proteinExistence type="predicted"/>
<feature type="compositionally biased region" description="Basic and acidic residues" evidence="1">
    <location>
        <begin position="268"/>
        <end position="278"/>
    </location>
</feature>
<sequence length="317" mass="33820">MVVLEPVFPDDGYSPLLQGSLETLGASDGGKGEDGAGSGASFRTPASVPPPPGGNREPGVEDFLLRNVPPDLRRQDAQLFGRNLVRLGDHHQGGPGQFGGRFPKYAGRGHPPVPEGAAGVHQGDIHIPGHPPVLEGVIGDDELNVPVRKGFDITEPVLGYRHGNAPQPGGQQQRFVPHETPEGRDVVRAEAVASPESVRGQDHRVLGRSAVPPADDPHRDSRLEEHAAEHFHEGSLVRPAQGYVPYTDHGKGRFQGRNEAVVVGEVPEGDHGPGHEPEGVGDPPGGEGRFSPGERKVALEEAHCPVPRSNWRLWSLQ</sequence>
<feature type="region of interest" description="Disordered" evidence="1">
    <location>
        <begin position="1"/>
        <end position="61"/>
    </location>
</feature>
<gene>
    <name evidence="2" type="ORF">SDC9_138591</name>
</gene>
<protein>
    <submittedName>
        <fullName evidence="2">Uncharacterized protein</fullName>
    </submittedName>
</protein>
<comment type="caution">
    <text evidence="2">The sequence shown here is derived from an EMBL/GenBank/DDBJ whole genome shotgun (WGS) entry which is preliminary data.</text>
</comment>